<accession>A0AAE1XEY4</accession>
<keyword evidence="2" id="KW-0808">Transferase</keyword>
<evidence type="ECO:0000256" key="4">
    <source>
        <dbReference type="ARBA" id="ARBA00022729"/>
    </source>
</evidence>
<feature type="transmembrane region" description="Helical" evidence="10">
    <location>
        <begin position="307"/>
        <end position="325"/>
    </location>
</feature>
<evidence type="ECO:0000256" key="6">
    <source>
        <dbReference type="ARBA" id="ARBA00022840"/>
    </source>
</evidence>
<evidence type="ECO:0000256" key="5">
    <source>
        <dbReference type="ARBA" id="ARBA00022741"/>
    </source>
</evidence>
<evidence type="ECO:0000256" key="1">
    <source>
        <dbReference type="ARBA" id="ARBA00004167"/>
    </source>
</evidence>
<dbReference type="GO" id="GO:0005524">
    <property type="term" value="F:ATP binding"/>
    <property type="evidence" value="ECO:0007669"/>
    <property type="project" value="UniProtKB-UniRule"/>
</dbReference>
<evidence type="ECO:0000256" key="7">
    <source>
        <dbReference type="ARBA" id="ARBA00022989"/>
    </source>
</evidence>
<feature type="binding site" evidence="9">
    <location>
        <position position="116"/>
    </location>
    <ligand>
        <name>ATP</name>
        <dbReference type="ChEBI" id="CHEBI:30616"/>
    </ligand>
</feature>
<evidence type="ECO:0000256" key="9">
    <source>
        <dbReference type="PROSITE-ProRule" id="PRU10141"/>
    </source>
</evidence>
<dbReference type="PROSITE" id="PS50011">
    <property type="entry name" value="PROTEIN_KINASE_DOM"/>
    <property type="match status" value="1"/>
</dbReference>
<dbReference type="InterPro" id="IPR000719">
    <property type="entry name" value="Prot_kinase_dom"/>
</dbReference>
<dbReference type="Proteomes" id="UP001289374">
    <property type="component" value="Unassembled WGS sequence"/>
</dbReference>
<dbReference type="InterPro" id="IPR001245">
    <property type="entry name" value="Ser-Thr/Tyr_kinase_cat_dom"/>
</dbReference>
<feature type="transmembrane region" description="Helical" evidence="10">
    <location>
        <begin position="275"/>
        <end position="295"/>
    </location>
</feature>
<reference evidence="12" key="1">
    <citation type="submission" date="2020-06" db="EMBL/GenBank/DDBJ databases">
        <authorList>
            <person name="Li T."/>
            <person name="Hu X."/>
            <person name="Zhang T."/>
            <person name="Song X."/>
            <person name="Zhang H."/>
            <person name="Dai N."/>
            <person name="Sheng W."/>
            <person name="Hou X."/>
            <person name="Wei L."/>
        </authorList>
    </citation>
    <scope>NUCLEOTIDE SEQUENCE</scope>
    <source>
        <strain evidence="12">K16</strain>
        <tissue evidence="12">Leaf</tissue>
    </source>
</reference>
<reference evidence="12" key="2">
    <citation type="journal article" date="2024" name="Plant">
        <title>Genomic evolution and insights into agronomic trait innovations of Sesamum species.</title>
        <authorList>
            <person name="Miao H."/>
            <person name="Wang L."/>
            <person name="Qu L."/>
            <person name="Liu H."/>
            <person name="Sun Y."/>
            <person name="Le M."/>
            <person name="Wang Q."/>
            <person name="Wei S."/>
            <person name="Zheng Y."/>
            <person name="Lin W."/>
            <person name="Duan Y."/>
            <person name="Cao H."/>
            <person name="Xiong S."/>
            <person name="Wang X."/>
            <person name="Wei L."/>
            <person name="Li C."/>
            <person name="Ma Q."/>
            <person name="Ju M."/>
            <person name="Zhao R."/>
            <person name="Li G."/>
            <person name="Mu C."/>
            <person name="Tian Q."/>
            <person name="Mei H."/>
            <person name="Zhang T."/>
            <person name="Gao T."/>
            <person name="Zhang H."/>
        </authorList>
    </citation>
    <scope>NUCLEOTIDE SEQUENCE</scope>
    <source>
        <strain evidence="12">K16</strain>
    </source>
</reference>
<dbReference type="InterPro" id="IPR011009">
    <property type="entry name" value="Kinase-like_dom_sf"/>
</dbReference>
<dbReference type="FunFam" id="3.30.200.20:FF:000178">
    <property type="entry name" value="serine/threonine-protein kinase PBS1-like"/>
    <property type="match status" value="1"/>
</dbReference>
<dbReference type="PROSITE" id="PS00107">
    <property type="entry name" value="PROTEIN_KINASE_ATP"/>
    <property type="match status" value="1"/>
</dbReference>
<sequence length="359" mass="39712">MFFNHAFTPQVQRAANDLKGFTLVNHLVGAVSGAGVIIPCIIICCCYLIRQRSQQSGPDNENIENFLLQHGSLAPKRYKYSEIRKITKSFKDKLGRGGYGSVYQGVLPDSCPVAVKVLIDSDSNGEEFINEVASISRTSHVNIVNLLGFCYGGNKRALVYEFMPNKSLDKFINNNGDCQLDWKAVQSELRKGPIIHTGFIDIKPVEILAQILTGQKPSSLDGGLSDLSHWATPHHRSLSYFKPFSFFSLGRLLWSLCLFLSSLLPRVLFPPKPSFFSISSTSLMAASVYICRSVLFSTHRKAYPFSLLSLTLFFVNIDLCGLLILCGSEALVALEQPNSLCGLPLWCVPLWLGLGVLQP</sequence>
<evidence type="ECO:0000313" key="12">
    <source>
        <dbReference type="EMBL" id="KAK4410174.1"/>
    </source>
</evidence>
<dbReference type="SUPFAM" id="SSF56112">
    <property type="entry name" value="Protein kinase-like (PK-like)"/>
    <property type="match status" value="1"/>
</dbReference>
<proteinExistence type="predicted"/>
<evidence type="ECO:0000313" key="13">
    <source>
        <dbReference type="Proteomes" id="UP001289374"/>
    </source>
</evidence>
<dbReference type="Gene3D" id="3.30.200.20">
    <property type="entry name" value="Phosphorylase Kinase, domain 1"/>
    <property type="match status" value="1"/>
</dbReference>
<keyword evidence="13" id="KW-1185">Reference proteome</keyword>
<feature type="domain" description="Protein kinase" evidence="11">
    <location>
        <begin position="88"/>
        <end position="359"/>
    </location>
</feature>
<dbReference type="GO" id="GO:0016020">
    <property type="term" value="C:membrane"/>
    <property type="evidence" value="ECO:0007669"/>
    <property type="project" value="UniProtKB-SubCell"/>
</dbReference>
<dbReference type="Pfam" id="PF07714">
    <property type="entry name" value="PK_Tyr_Ser-Thr"/>
    <property type="match status" value="1"/>
</dbReference>
<comment type="subcellular location">
    <subcellularLocation>
        <location evidence="1">Membrane</location>
        <topology evidence="1">Single-pass membrane protein</topology>
    </subcellularLocation>
</comment>
<feature type="transmembrane region" description="Helical" evidence="10">
    <location>
        <begin position="27"/>
        <end position="49"/>
    </location>
</feature>
<keyword evidence="3 10" id="KW-0812">Transmembrane</keyword>
<evidence type="ECO:0000256" key="8">
    <source>
        <dbReference type="ARBA" id="ARBA00023136"/>
    </source>
</evidence>
<keyword evidence="12" id="KW-0418">Kinase</keyword>
<keyword evidence="4" id="KW-0732">Signal</keyword>
<dbReference type="PANTHER" id="PTHR47974">
    <property type="entry name" value="OS07G0415500 PROTEIN"/>
    <property type="match status" value="1"/>
</dbReference>
<keyword evidence="5 9" id="KW-0547">Nucleotide-binding</keyword>
<keyword evidence="6 9" id="KW-0067">ATP-binding</keyword>
<keyword evidence="7 10" id="KW-1133">Transmembrane helix</keyword>
<dbReference type="EMBL" id="JACGWL010000001">
    <property type="protein sequence ID" value="KAK4410174.1"/>
    <property type="molecule type" value="Genomic_DNA"/>
</dbReference>
<evidence type="ECO:0000259" key="11">
    <source>
        <dbReference type="PROSITE" id="PS50011"/>
    </source>
</evidence>
<gene>
    <name evidence="12" type="ORF">Sango_0090400</name>
</gene>
<dbReference type="AlphaFoldDB" id="A0AAE1XEY4"/>
<dbReference type="GO" id="GO:0004672">
    <property type="term" value="F:protein kinase activity"/>
    <property type="evidence" value="ECO:0007669"/>
    <property type="project" value="InterPro"/>
</dbReference>
<feature type="transmembrane region" description="Helical" evidence="10">
    <location>
        <begin position="337"/>
        <end position="357"/>
    </location>
</feature>
<evidence type="ECO:0000256" key="3">
    <source>
        <dbReference type="ARBA" id="ARBA00022692"/>
    </source>
</evidence>
<comment type="caution">
    <text evidence="12">The sequence shown here is derived from an EMBL/GenBank/DDBJ whole genome shotgun (WGS) entry which is preliminary data.</text>
</comment>
<dbReference type="InterPro" id="IPR017441">
    <property type="entry name" value="Protein_kinase_ATP_BS"/>
</dbReference>
<protein>
    <submittedName>
        <fullName evidence="12">LEAF RUST 10 DISEASE-RESISTANCE LOCUS RECEPTOR-LIKE PROTEIN KINASE-like 2.5</fullName>
    </submittedName>
</protein>
<keyword evidence="8 10" id="KW-0472">Membrane</keyword>
<dbReference type="PANTHER" id="PTHR47974:SF24">
    <property type="entry name" value="RECEPTOR-LIKE SERINE_THREONINE-PROTEIN KINASE"/>
    <property type="match status" value="1"/>
</dbReference>
<keyword evidence="12" id="KW-0675">Receptor</keyword>
<feature type="transmembrane region" description="Helical" evidence="10">
    <location>
        <begin position="244"/>
        <end position="263"/>
    </location>
</feature>
<evidence type="ECO:0000256" key="2">
    <source>
        <dbReference type="ARBA" id="ARBA00022679"/>
    </source>
</evidence>
<name>A0AAE1XEY4_9LAMI</name>
<organism evidence="12 13">
    <name type="scientific">Sesamum angolense</name>
    <dbReference type="NCBI Taxonomy" id="2727404"/>
    <lineage>
        <taxon>Eukaryota</taxon>
        <taxon>Viridiplantae</taxon>
        <taxon>Streptophyta</taxon>
        <taxon>Embryophyta</taxon>
        <taxon>Tracheophyta</taxon>
        <taxon>Spermatophyta</taxon>
        <taxon>Magnoliopsida</taxon>
        <taxon>eudicotyledons</taxon>
        <taxon>Gunneridae</taxon>
        <taxon>Pentapetalae</taxon>
        <taxon>asterids</taxon>
        <taxon>lamiids</taxon>
        <taxon>Lamiales</taxon>
        <taxon>Pedaliaceae</taxon>
        <taxon>Sesamum</taxon>
    </lineage>
</organism>
<evidence type="ECO:0000256" key="10">
    <source>
        <dbReference type="SAM" id="Phobius"/>
    </source>
</evidence>